<dbReference type="InterPro" id="IPR018062">
    <property type="entry name" value="HTH_AraC-typ_CS"/>
</dbReference>
<feature type="domain" description="Histidine kinase" evidence="15">
    <location>
        <begin position="854"/>
        <end position="1069"/>
    </location>
</feature>
<dbReference type="FunFam" id="1.10.287.130:FF:000045">
    <property type="entry name" value="Two-component system sensor histidine kinase/response regulator"/>
    <property type="match status" value="1"/>
</dbReference>
<keyword evidence="6" id="KW-0418">Kinase</keyword>
<dbReference type="InterPro" id="IPR036890">
    <property type="entry name" value="HATPase_C_sf"/>
</dbReference>
<dbReference type="PRINTS" id="PR00344">
    <property type="entry name" value="BCTRLSENSOR"/>
</dbReference>
<sequence>MKYISFKLKPFKIYQKTFAFYIWVMFFSCPLFAQINQFQFERFTVERGLSQSSVLSIAQDSMGFIWMGTKDGLNRYDSQGFEVYKHQVNDKNSISSSLNINTLLTDSKGNLWVGTQEGLNKYVPETNSFIRYLNQPNNKTSLSNNTIRSLYEDKQGNLWVGTENGLNKLVGNQKFERFFCSGSVGNKMVHPIIKAIYQDSKNILWVGSLKGLVSMDLKNGLYRLKTYVHEPLNQQSLASNDVNAITEDLNHNLWIGTHFNGLDFFDRTNNQFRHFKSEPGNQNSLSSNTIRKIMVNKDGNLWIATLNGINIFDPVSRQFKLQKHDPENSTSISQNSIYDVFQDKAGSVWVGTYYGGVNVYHPNAVTFKIYKYYSYKNSLSSNIISAIVEDKQNNLWIGTEAEGLNYYNRKTGQFAKFSVSSGAKSTLSSNLIKSIAINKNGDLWIAAFESGLDLYSPKTGIFKNYKLNPDDPNSLSANRVSYLFYDHLDRLWIGTKGSGLYQYNAQKDGFTSLLESKSLYHLPSKFINYIFQDQKQNIWVAASNGIFYLSKNGNSFSKFENPNQIALNNVNCIQQDSKGLIWFGSSNKGLLSFNIATKKTVIYGLDEGLPSNNVTSIVNDNEGYLWISTDKGLAKLNAGKFKIYTRGDGLPGNVFNYHSFLKDSKGELFFGGYNGLVSFKPEEIVENKTVPKIAFTRLRLFNKNVEINDETKLLSKAFIKTNEITFSYDQNTFTIDFVALNFVKSQKNKFAYKLDGFENEWKDLENPSITFNNLPNGTYKLLIKGTNNDGIWNSEPKQLIININPPFWKTWWAYLFYTLVVIGLLFIVVRFLLMRALLKREHDIHQMKLSFFTNVSHEIRTPLTLIMAPLEKLIQDSFENRNLNRQLLDVNKNVKRLYRLVNELMDFRKVESGKMKLNVTEDNLVSFIKEIYLSFQDMAFQRNIHFKFESEHSIVQAYFDKDQLEKVVFNLLSNAFKFVPDQGKVSINIQVVDSQILVKVCDNGAGIPKESIPKLFTDFYQAGNHQQRNAGTGIGLALSKRIANLHHGDLFLDENDAQTCFCLLLKTGFNHFKKDELKENIDQEGLTGYVLQTEIDNMIDQEPVKINQVNKEGKHVVLIAEDNLELRKFITQTLSSDYLVVETENGLKALEMATELIPDLIISDVMMPVMDGFELCRNVKTDERTSHIPVVLLTARSGDIHELEGLKTGADLYLTKPFSLRKLQLNIQNLIAAQENRRKKFSHHFTLQPSDVEFESSDEEFLNKILHLLEDNISNSEFNVNQFAAEIGMSTPIFYKKIKALTGLTVNNFIKSIRLKRAVQLLQQGNNNISEIAYMVGFTDAKYFSKEFSKQYGISPSKFN</sequence>
<dbReference type="InterPro" id="IPR013783">
    <property type="entry name" value="Ig-like_fold"/>
</dbReference>
<gene>
    <name evidence="17" type="ORF">FA046_06105</name>
</gene>
<dbReference type="Gene3D" id="3.40.50.2300">
    <property type="match status" value="1"/>
</dbReference>
<dbReference type="Proteomes" id="UP000308181">
    <property type="component" value="Unassembled WGS sequence"/>
</dbReference>
<dbReference type="Pfam" id="PF12833">
    <property type="entry name" value="HTH_18"/>
    <property type="match status" value="1"/>
</dbReference>
<dbReference type="SUPFAM" id="SSF47384">
    <property type="entry name" value="Homodimeric domain of signal transducing histidine kinase"/>
    <property type="match status" value="1"/>
</dbReference>
<dbReference type="Gene3D" id="2.60.40.10">
    <property type="entry name" value="Immunoglobulins"/>
    <property type="match status" value="1"/>
</dbReference>
<comment type="caution">
    <text evidence="17">The sequence shown here is derived from an EMBL/GenBank/DDBJ whole genome shotgun (WGS) entry which is preliminary data.</text>
</comment>
<dbReference type="SUPFAM" id="SSF63829">
    <property type="entry name" value="Calcium-dependent phosphotriesterase"/>
    <property type="match status" value="3"/>
</dbReference>
<dbReference type="GO" id="GO:0000155">
    <property type="term" value="F:phosphorelay sensor kinase activity"/>
    <property type="evidence" value="ECO:0007669"/>
    <property type="project" value="InterPro"/>
</dbReference>
<evidence type="ECO:0000256" key="10">
    <source>
        <dbReference type="ARBA" id="ARBA00023125"/>
    </source>
</evidence>
<dbReference type="FunFam" id="2.60.40.10:FF:000791">
    <property type="entry name" value="Two-component system sensor histidine kinase/response regulator"/>
    <property type="match status" value="1"/>
</dbReference>
<keyword evidence="13" id="KW-0812">Transmembrane</keyword>
<evidence type="ECO:0000256" key="9">
    <source>
        <dbReference type="ARBA" id="ARBA00023015"/>
    </source>
</evidence>
<protein>
    <recommendedName>
        <fullName evidence="2">histidine kinase</fullName>
        <ecNumber evidence="2">2.7.13.3</ecNumber>
    </recommendedName>
</protein>
<dbReference type="RefSeq" id="WP_136825502.1">
    <property type="nucleotide sequence ID" value="NZ_SWBP01000002.1"/>
</dbReference>
<dbReference type="Pfam" id="PF07495">
    <property type="entry name" value="Y_Y_Y"/>
    <property type="match status" value="1"/>
</dbReference>
<dbReference type="PANTHER" id="PTHR43547">
    <property type="entry name" value="TWO-COMPONENT HISTIDINE KINASE"/>
    <property type="match status" value="1"/>
</dbReference>
<feature type="domain" description="HTH araC/xylS-type" evidence="14">
    <location>
        <begin position="1263"/>
        <end position="1360"/>
    </location>
</feature>
<dbReference type="OrthoDB" id="9809670at2"/>
<keyword evidence="7" id="KW-0067">ATP-binding</keyword>
<evidence type="ECO:0000259" key="16">
    <source>
        <dbReference type="PROSITE" id="PS50110"/>
    </source>
</evidence>
<dbReference type="GO" id="GO:0003700">
    <property type="term" value="F:DNA-binding transcription factor activity"/>
    <property type="evidence" value="ECO:0007669"/>
    <property type="project" value="InterPro"/>
</dbReference>
<keyword evidence="9" id="KW-0805">Transcription regulation</keyword>
<dbReference type="InterPro" id="IPR011110">
    <property type="entry name" value="Reg_prop"/>
</dbReference>
<evidence type="ECO:0000256" key="11">
    <source>
        <dbReference type="ARBA" id="ARBA00023163"/>
    </source>
</evidence>
<dbReference type="SMART" id="SM00387">
    <property type="entry name" value="HATPase_c"/>
    <property type="match status" value="1"/>
</dbReference>
<dbReference type="PROSITE" id="PS50110">
    <property type="entry name" value="RESPONSE_REGULATORY"/>
    <property type="match status" value="1"/>
</dbReference>
<keyword evidence="13" id="KW-1133">Transmembrane helix</keyword>
<dbReference type="GO" id="GO:0005524">
    <property type="term" value="F:ATP binding"/>
    <property type="evidence" value="ECO:0007669"/>
    <property type="project" value="UniProtKB-KW"/>
</dbReference>
<evidence type="ECO:0000313" key="18">
    <source>
        <dbReference type="Proteomes" id="UP000308181"/>
    </source>
</evidence>
<keyword evidence="4" id="KW-0808">Transferase</keyword>
<proteinExistence type="predicted"/>
<dbReference type="SMART" id="SM00388">
    <property type="entry name" value="HisKA"/>
    <property type="match status" value="1"/>
</dbReference>
<dbReference type="SUPFAM" id="SSF52172">
    <property type="entry name" value="CheY-like"/>
    <property type="match status" value="1"/>
</dbReference>
<keyword evidence="5" id="KW-0547">Nucleotide-binding</keyword>
<dbReference type="Gene3D" id="1.10.287.130">
    <property type="match status" value="1"/>
</dbReference>
<evidence type="ECO:0000256" key="1">
    <source>
        <dbReference type="ARBA" id="ARBA00000085"/>
    </source>
</evidence>
<dbReference type="InterPro" id="IPR011006">
    <property type="entry name" value="CheY-like_superfamily"/>
</dbReference>
<keyword evidence="10" id="KW-0238">DNA-binding</keyword>
<dbReference type="SUPFAM" id="SSF55874">
    <property type="entry name" value="ATPase domain of HSP90 chaperone/DNA topoisomerase II/histidine kinase"/>
    <property type="match status" value="1"/>
</dbReference>
<dbReference type="InterPro" id="IPR011123">
    <property type="entry name" value="Y_Y_Y"/>
</dbReference>
<dbReference type="EMBL" id="SWBP01000002">
    <property type="protein sequence ID" value="TKB98688.1"/>
    <property type="molecule type" value="Genomic_DNA"/>
</dbReference>
<evidence type="ECO:0000256" key="8">
    <source>
        <dbReference type="ARBA" id="ARBA00023012"/>
    </source>
</evidence>
<dbReference type="InterPro" id="IPR003661">
    <property type="entry name" value="HisK_dim/P_dom"/>
</dbReference>
<dbReference type="PANTHER" id="PTHR43547:SF2">
    <property type="entry name" value="HYBRID SIGNAL TRANSDUCTION HISTIDINE KINASE C"/>
    <property type="match status" value="1"/>
</dbReference>
<dbReference type="SMART" id="SM00448">
    <property type="entry name" value="REC"/>
    <property type="match status" value="1"/>
</dbReference>
<dbReference type="Pfam" id="PF07494">
    <property type="entry name" value="Reg_prop"/>
    <property type="match status" value="8"/>
</dbReference>
<evidence type="ECO:0000256" key="12">
    <source>
        <dbReference type="PROSITE-ProRule" id="PRU00169"/>
    </source>
</evidence>
<feature type="domain" description="Response regulatory" evidence="16">
    <location>
        <begin position="1116"/>
        <end position="1231"/>
    </location>
</feature>
<evidence type="ECO:0000256" key="3">
    <source>
        <dbReference type="ARBA" id="ARBA00022553"/>
    </source>
</evidence>
<reference evidence="17 18" key="1">
    <citation type="submission" date="2019-04" db="EMBL/GenBank/DDBJ databases">
        <title>Pedobacter sp. AR-3-17 sp. nov., isolated from Arctic soil.</title>
        <authorList>
            <person name="Dahal R.H."/>
            <person name="Kim D.-U."/>
        </authorList>
    </citation>
    <scope>NUCLEOTIDE SEQUENCE [LARGE SCALE GENOMIC DNA]</scope>
    <source>
        <strain evidence="17 18">AR-3-17</strain>
    </source>
</reference>
<dbReference type="Pfam" id="PF02518">
    <property type="entry name" value="HATPase_c"/>
    <property type="match status" value="1"/>
</dbReference>
<dbReference type="InterPro" id="IPR004358">
    <property type="entry name" value="Sig_transdc_His_kin-like_C"/>
</dbReference>
<dbReference type="InterPro" id="IPR015943">
    <property type="entry name" value="WD40/YVTN_repeat-like_dom_sf"/>
</dbReference>
<dbReference type="InterPro" id="IPR003594">
    <property type="entry name" value="HATPase_dom"/>
</dbReference>
<evidence type="ECO:0000256" key="13">
    <source>
        <dbReference type="SAM" id="Phobius"/>
    </source>
</evidence>
<dbReference type="CDD" id="cd00082">
    <property type="entry name" value="HisKA"/>
    <property type="match status" value="1"/>
</dbReference>
<evidence type="ECO:0000256" key="4">
    <source>
        <dbReference type="ARBA" id="ARBA00022679"/>
    </source>
</evidence>
<dbReference type="PROSITE" id="PS00041">
    <property type="entry name" value="HTH_ARAC_FAMILY_1"/>
    <property type="match status" value="1"/>
</dbReference>
<dbReference type="CDD" id="cd00075">
    <property type="entry name" value="HATPase"/>
    <property type="match status" value="1"/>
</dbReference>
<dbReference type="InterPro" id="IPR009057">
    <property type="entry name" value="Homeodomain-like_sf"/>
</dbReference>
<dbReference type="Gene3D" id="1.10.10.60">
    <property type="entry name" value="Homeodomain-like"/>
    <property type="match status" value="1"/>
</dbReference>
<comment type="catalytic activity">
    <reaction evidence="1">
        <text>ATP + protein L-histidine = ADP + protein N-phospho-L-histidine.</text>
        <dbReference type="EC" id="2.7.13.3"/>
    </reaction>
</comment>
<dbReference type="SUPFAM" id="SSF46689">
    <property type="entry name" value="Homeodomain-like"/>
    <property type="match status" value="1"/>
</dbReference>
<evidence type="ECO:0000313" key="17">
    <source>
        <dbReference type="EMBL" id="TKB98688.1"/>
    </source>
</evidence>
<dbReference type="InterPro" id="IPR018060">
    <property type="entry name" value="HTH_AraC"/>
</dbReference>
<feature type="modified residue" description="4-aspartylphosphate" evidence="12">
    <location>
        <position position="1164"/>
    </location>
</feature>
<dbReference type="Gene3D" id="3.30.565.10">
    <property type="entry name" value="Histidine kinase-like ATPase, C-terminal domain"/>
    <property type="match status" value="1"/>
</dbReference>
<dbReference type="InterPro" id="IPR001789">
    <property type="entry name" value="Sig_transdc_resp-reg_receiver"/>
</dbReference>
<dbReference type="Gene3D" id="2.130.10.10">
    <property type="entry name" value="YVTN repeat-like/Quinoprotein amine dehydrogenase"/>
    <property type="match status" value="2"/>
</dbReference>
<dbReference type="PROSITE" id="PS51257">
    <property type="entry name" value="PROKAR_LIPOPROTEIN"/>
    <property type="match status" value="1"/>
</dbReference>
<accession>A0A4U1BZI0</accession>
<dbReference type="GO" id="GO:0043565">
    <property type="term" value="F:sequence-specific DNA binding"/>
    <property type="evidence" value="ECO:0007669"/>
    <property type="project" value="InterPro"/>
</dbReference>
<evidence type="ECO:0000256" key="2">
    <source>
        <dbReference type="ARBA" id="ARBA00012438"/>
    </source>
</evidence>
<name>A0A4U1BZI0_9SPHI</name>
<evidence type="ECO:0000256" key="7">
    <source>
        <dbReference type="ARBA" id="ARBA00022840"/>
    </source>
</evidence>
<dbReference type="InterPro" id="IPR005467">
    <property type="entry name" value="His_kinase_dom"/>
</dbReference>
<keyword evidence="18" id="KW-1185">Reference proteome</keyword>
<dbReference type="Pfam" id="PF00512">
    <property type="entry name" value="HisKA"/>
    <property type="match status" value="1"/>
</dbReference>
<dbReference type="InterPro" id="IPR036097">
    <property type="entry name" value="HisK_dim/P_sf"/>
</dbReference>
<evidence type="ECO:0000259" key="15">
    <source>
        <dbReference type="PROSITE" id="PS50109"/>
    </source>
</evidence>
<dbReference type="Pfam" id="PF00072">
    <property type="entry name" value="Response_reg"/>
    <property type="match status" value="1"/>
</dbReference>
<evidence type="ECO:0000256" key="5">
    <source>
        <dbReference type="ARBA" id="ARBA00022741"/>
    </source>
</evidence>
<dbReference type="SMART" id="SM00342">
    <property type="entry name" value="HTH_ARAC"/>
    <property type="match status" value="1"/>
</dbReference>
<dbReference type="FunFam" id="3.30.565.10:FF:000037">
    <property type="entry name" value="Hybrid sensor histidine kinase/response regulator"/>
    <property type="match status" value="1"/>
</dbReference>
<evidence type="ECO:0000259" key="14">
    <source>
        <dbReference type="PROSITE" id="PS01124"/>
    </source>
</evidence>
<dbReference type="PROSITE" id="PS01124">
    <property type="entry name" value="HTH_ARAC_FAMILY_2"/>
    <property type="match status" value="1"/>
</dbReference>
<dbReference type="EC" id="2.7.13.3" evidence="2"/>
<keyword evidence="13" id="KW-0472">Membrane</keyword>
<keyword evidence="11" id="KW-0804">Transcription</keyword>
<keyword evidence="3 12" id="KW-0597">Phosphoprotein</keyword>
<evidence type="ECO:0000256" key="6">
    <source>
        <dbReference type="ARBA" id="ARBA00022777"/>
    </source>
</evidence>
<dbReference type="PROSITE" id="PS50109">
    <property type="entry name" value="HIS_KIN"/>
    <property type="match status" value="1"/>
</dbReference>
<organism evidence="17 18">
    <name type="scientific">Pedobacter cryophilus</name>
    <dbReference type="NCBI Taxonomy" id="2571271"/>
    <lineage>
        <taxon>Bacteria</taxon>
        <taxon>Pseudomonadati</taxon>
        <taxon>Bacteroidota</taxon>
        <taxon>Sphingobacteriia</taxon>
        <taxon>Sphingobacteriales</taxon>
        <taxon>Sphingobacteriaceae</taxon>
        <taxon>Pedobacter</taxon>
    </lineage>
</organism>
<keyword evidence="8" id="KW-0902">Two-component regulatory system</keyword>
<feature type="transmembrane region" description="Helical" evidence="13">
    <location>
        <begin position="811"/>
        <end position="833"/>
    </location>
</feature>